<keyword evidence="8" id="KW-0812">Transmembrane</keyword>
<dbReference type="GO" id="GO:0005524">
    <property type="term" value="F:ATP binding"/>
    <property type="evidence" value="ECO:0007669"/>
    <property type="project" value="UniProtKB-KW"/>
</dbReference>
<dbReference type="Pfam" id="PF16124">
    <property type="entry name" value="RecQ_Zn_bind"/>
    <property type="match status" value="1"/>
</dbReference>
<keyword evidence="8" id="KW-0472">Membrane</keyword>
<dbReference type="FunFam" id="3.40.50.300:FF:001389">
    <property type="entry name" value="ATP-dependent DNA helicase RecQ"/>
    <property type="match status" value="1"/>
</dbReference>
<keyword evidence="5" id="KW-0238">DNA-binding</keyword>
<dbReference type="GO" id="GO:0009378">
    <property type="term" value="F:four-way junction helicase activity"/>
    <property type="evidence" value="ECO:0007669"/>
    <property type="project" value="TreeGrafter"/>
</dbReference>
<dbReference type="GO" id="GO:0016787">
    <property type="term" value="F:hydrolase activity"/>
    <property type="evidence" value="ECO:0007669"/>
    <property type="project" value="UniProtKB-KW"/>
</dbReference>
<dbReference type="Pfam" id="PF00270">
    <property type="entry name" value="DEAD"/>
    <property type="match status" value="1"/>
</dbReference>
<feature type="domain" description="Helicase C-terminal" evidence="10">
    <location>
        <begin position="227"/>
        <end position="370"/>
    </location>
</feature>
<dbReference type="NCBIfam" id="TIGR00614">
    <property type="entry name" value="recQ_fam"/>
    <property type="match status" value="1"/>
</dbReference>
<keyword evidence="1" id="KW-0547">Nucleotide-binding</keyword>
<dbReference type="InterPro" id="IPR004589">
    <property type="entry name" value="DNA_helicase_ATP-dep_RecQ"/>
</dbReference>
<sequence>MSKSRLKTNLEQIAKTRFGYTEWRPGQKEAIQSVLKGHDTLAIMPTGSGKSAIYQIAAFVIPGATVVISPLIALQRDQVNAILNQDIGDAAVINSAIDSSEREDAFEQLEDGDLEFIFLAPEQFNQAETLERLQAAKPSLFVIDEAHCISAWGHDFRPDYLRLGQIIDALDHPRILALTATAAPPVRSEIIERLNMRNANVIVQGFDRPNIELVVERFDDEGEKQTYLVNQILKVKKPGIVYVATRKRAEELTKQLQEHGIKSEYYHAGMKASDRQETEIAFMDDQIEVLVATTAFGMGVDKPNIRFVFHADISDSIDSYYQEIGRAGRDHELSRAILFYNPEDLNLRRFFSSSGQVNLADINQVVEALQLQIDPIAPKDLQSQLDLSKTKLKSALNYLTDAGAVENTPTGEVKLRPKADLDAVAEAVLETQEQRRQVERSRLDMMRNYAEIRSCRRQYLLNYFGEKFAGPCTTCDNCKASITQDDAKTQETETTQHQQPYPVDSRVKHKSWGEGTVMRYEGETIVVLFEQVGYKTLDVRTAILRQLLQRVKP</sequence>
<dbReference type="AlphaFoldDB" id="A0A9E8ZAB6"/>
<dbReference type="CDD" id="cd17920">
    <property type="entry name" value="DEXHc_RecQ"/>
    <property type="match status" value="1"/>
</dbReference>
<keyword evidence="8" id="KW-1133">Transmembrane helix</keyword>
<dbReference type="Proteomes" id="UP001163152">
    <property type="component" value="Chromosome"/>
</dbReference>
<keyword evidence="12" id="KW-1185">Reference proteome</keyword>
<dbReference type="InterPro" id="IPR036388">
    <property type="entry name" value="WH-like_DNA-bd_sf"/>
</dbReference>
<evidence type="ECO:0000256" key="8">
    <source>
        <dbReference type="SAM" id="Phobius"/>
    </source>
</evidence>
<feature type="domain" description="Helicase ATP-binding" evidence="9">
    <location>
        <begin position="31"/>
        <end position="200"/>
    </location>
</feature>
<dbReference type="InterPro" id="IPR032284">
    <property type="entry name" value="RecQ_Zn-bd"/>
</dbReference>
<evidence type="ECO:0000259" key="9">
    <source>
        <dbReference type="PROSITE" id="PS51192"/>
    </source>
</evidence>
<dbReference type="SMART" id="SM00487">
    <property type="entry name" value="DEXDc"/>
    <property type="match status" value="1"/>
</dbReference>
<evidence type="ECO:0000259" key="10">
    <source>
        <dbReference type="PROSITE" id="PS51194"/>
    </source>
</evidence>
<dbReference type="InterPro" id="IPR002464">
    <property type="entry name" value="DNA/RNA_helicase_DEAH_CS"/>
</dbReference>
<dbReference type="Gene3D" id="1.10.10.10">
    <property type="entry name" value="Winged helix-like DNA-binding domain superfamily/Winged helix DNA-binding domain"/>
    <property type="match status" value="1"/>
</dbReference>
<accession>A0A9E8ZAB6</accession>
<evidence type="ECO:0000256" key="3">
    <source>
        <dbReference type="ARBA" id="ARBA00022806"/>
    </source>
</evidence>
<name>A0A9E8ZAB6_9CYAN</name>
<dbReference type="GO" id="GO:0005737">
    <property type="term" value="C:cytoplasm"/>
    <property type="evidence" value="ECO:0007669"/>
    <property type="project" value="TreeGrafter"/>
</dbReference>
<feature type="transmembrane region" description="Helical" evidence="8">
    <location>
        <begin position="52"/>
        <end position="74"/>
    </location>
</feature>
<evidence type="ECO:0000313" key="12">
    <source>
        <dbReference type="Proteomes" id="UP001163152"/>
    </source>
</evidence>
<dbReference type="GO" id="GO:0043590">
    <property type="term" value="C:bacterial nucleoid"/>
    <property type="evidence" value="ECO:0007669"/>
    <property type="project" value="TreeGrafter"/>
</dbReference>
<gene>
    <name evidence="11" type="ORF">OXH18_18520</name>
</gene>
<dbReference type="PROSITE" id="PS51194">
    <property type="entry name" value="HELICASE_CTER"/>
    <property type="match status" value="1"/>
</dbReference>
<dbReference type="RefSeq" id="WP_268608773.1">
    <property type="nucleotide sequence ID" value="NZ_CP113797.1"/>
</dbReference>
<keyword evidence="4" id="KW-0067">ATP-binding</keyword>
<dbReference type="Gene3D" id="3.40.50.300">
    <property type="entry name" value="P-loop containing nucleotide triphosphate hydrolases"/>
    <property type="match status" value="2"/>
</dbReference>
<dbReference type="GO" id="GO:0006310">
    <property type="term" value="P:DNA recombination"/>
    <property type="evidence" value="ECO:0007669"/>
    <property type="project" value="InterPro"/>
</dbReference>
<proteinExistence type="predicted"/>
<dbReference type="GO" id="GO:0030894">
    <property type="term" value="C:replisome"/>
    <property type="evidence" value="ECO:0007669"/>
    <property type="project" value="TreeGrafter"/>
</dbReference>
<evidence type="ECO:0000256" key="2">
    <source>
        <dbReference type="ARBA" id="ARBA00022801"/>
    </source>
</evidence>
<dbReference type="SUPFAM" id="SSF52540">
    <property type="entry name" value="P-loop containing nucleoside triphosphate hydrolases"/>
    <property type="match status" value="1"/>
</dbReference>
<dbReference type="GO" id="GO:0043138">
    <property type="term" value="F:3'-5' DNA helicase activity"/>
    <property type="evidence" value="ECO:0007669"/>
    <property type="project" value="TreeGrafter"/>
</dbReference>
<evidence type="ECO:0000256" key="5">
    <source>
        <dbReference type="ARBA" id="ARBA00023125"/>
    </source>
</evidence>
<dbReference type="PANTHER" id="PTHR13710:SF84">
    <property type="entry name" value="ATP-DEPENDENT DNA HELICASE RECS-RELATED"/>
    <property type="match status" value="1"/>
</dbReference>
<reference evidence="11" key="1">
    <citation type="submission" date="2022-12" db="EMBL/GenBank/DDBJ databases">
        <title>Polyphasic identification of a Novel Hot-Spring Cyanobacterium Ocullathermofonsia sinensis gen nov. sp. nov. and Genomic Insights on its Adaptations to the Thermal Habitat.</title>
        <authorList>
            <person name="Daroch M."/>
            <person name="Tang J."/>
            <person name="Jiang Y."/>
        </authorList>
    </citation>
    <scope>NUCLEOTIDE SEQUENCE</scope>
    <source>
        <strain evidence="11">PKUAC-SCTA174</strain>
    </source>
</reference>
<dbReference type="GO" id="GO:0006281">
    <property type="term" value="P:DNA repair"/>
    <property type="evidence" value="ECO:0007669"/>
    <property type="project" value="TreeGrafter"/>
</dbReference>
<dbReference type="InterPro" id="IPR027417">
    <property type="entry name" value="P-loop_NTPase"/>
</dbReference>
<dbReference type="GO" id="GO:0003677">
    <property type="term" value="F:DNA binding"/>
    <property type="evidence" value="ECO:0007669"/>
    <property type="project" value="UniProtKB-KW"/>
</dbReference>
<protein>
    <recommendedName>
        <fullName evidence="6">ATP-dependent DNA helicase RecQ</fullName>
    </recommendedName>
    <alternativeName>
        <fullName evidence="7">DNA 3'-5' helicase RecQ</fullName>
    </alternativeName>
</protein>
<keyword evidence="2" id="KW-0378">Hydrolase</keyword>
<dbReference type="InterPro" id="IPR001650">
    <property type="entry name" value="Helicase_C-like"/>
</dbReference>
<evidence type="ECO:0000256" key="7">
    <source>
        <dbReference type="ARBA" id="ARBA00044550"/>
    </source>
</evidence>
<dbReference type="EMBL" id="CP113797">
    <property type="protein sequence ID" value="WAL59152.1"/>
    <property type="molecule type" value="Genomic_DNA"/>
</dbReference>
<dbReference type="PROSITE" id="PS00690">
    <property type="entry name" value="DEAH_ATP_HELICASE"/>
    <property type="match status" value="1"/>
</dbReference>
<dbReference type="InterPro" id="IPR011545">
    <property type="entry name" value="DEAD/DEAH_box_helicase_dom"/>
</dbReference>
<dbReference type="PANTHER" id="PTHR13710">
    <property type="entry name" value="DNA HELICASE RECQ FAMILY MEMBER"/>
    <property type="match status" value="1"/>
</dbReference>
<evidence type="ECO:0000256" key="1">
    <source>
        <dbReference type="ARBA" id="ARBA00022741"/>
    </source>
</evidence>
<keyword evidence="3 11" id="KW-0347">Helicase</keyword>
<evidence type="ECO:0000256" key="4">
    <source>
        <dbReference type="ARBA" id="ARBA00022840"/>
    </source>
</evidence>
<dbReference type="Pfam" id="PF00271">
    <property type="entry name" value="Helicase_C"/>
    <property type="match status" value="1"/>
</dbReference>
<dbReference type="KEGG" id="tsin:OXH18_18520"/>
<evidence type="ECO:0000256" key="6">
    <source>
        <dbReference type="ARBA" id="ARBA00044535"/>
    </source>
</evidence>
<organism evidence="11 12">
    <name type="scientific">Thermocoleostomius sinensis A174</name>
    <dbReference type="NCBI Taxonomy" id="2016057"/>
    <lineage>
        <taxon>Bacteria</taxon>
        <taxon>Bacillati</taxon>
        <taxon>Cyanobacteriota</taxon>
        <taxon>Cyanophyceae</taxon>
        <taxon>Oculatellales</taxon>
        <taxon>Oculatellaceae</taxon>
        <taxon>Thermocoleostomius</taxon>
    </lineage>
</organism>
<dbReference type="PROSITE" id="PS51192">
    <property type="entry name" value="HELICASE_ATP_BIND_1"/>
    <property type="match status" value="1"/>
</dbReference>
<evidence type="ECO:0000313" key="11">
    <source>
        <dbReference type="EMBL" id="WAL59152.1"/>
    </source>
</evidence>
<dbReference type="InterPro" id="IPR014001">
    <property type="entry name" value="Helicase_ATP-bd"/>
</dbReference>
<dbReference type="SMART" id="SM00490">
    <property type="entry name" value="HELICc"/>
    <property type="match status" value="1"/>
</dbReference>